<accession>A0A6J4RW70</accession>
<feature type="non-terminal residue" evidence="2">
    <location>
        <position position="1"/>
    </location>
</feature>
<feature type="compositionally biased region" description="Basic and acidic residues" evidence="1">
    <location>
        <begin position="50"/>
        <end position="60"/>
    </location>
</feature>
<reference evidence="2" key="1">
    <citation type="submission" date="2020-02" db="EMBL/GenBank/DDBJ databases">
        <authorList>
            <person name="Meier V. D."/>
        </authorList>
    </citation>
    <scope>NUCLEOTIDE SEQUENCE</scope>
    <source>
        <strain evidence="2">AVDCRST_MAG67</strain>
    </source>
</reference>
<feature type="compositionally biased region" description="Basic and acidic residues" evidence="1">
    <location>
        <begin position="18"/>
        <end position="31"/>
    </location>
</feature>
<protein>
    <submittedName>
        <fullName evidence="2">Uncharacterized protein</fullName>
    </submittedName>
</protein>
<name>A0A6J4RW70_9ACTN</name>
<proteinExistence type="predicted"/>
<sequence length="103" mass="10837">ARRTRAGGPSTARCSGCADDKPLLRDRDPHVLRRSRATALPCRLRRRGGGHRDLDRRDPARTSAGSGVADGARMGVDASRRAGRELGACSGTRAAGADRTAAM</sequence>
<gene>
    <name evidence="2" type="ORF">AVDCRST_MAG67-1124</name>
</gene>
<feature type="region of interest" description="Disordered" evidence="1">
    <location>
        <begin position="1"/>
        <end position="74"/>
    </location>
</feature>
<feature type="non-terminal residue" evidence="2">
    <location>
        <position position="103"/>
    </location>
</feature>
<evidence type="ECO:0000313" key="2">
    <source>
        <dbReference type="EMBL" id="CAA9483645.1"/>
    </source>
</evidence>
<evidence type="ECO:0000256" key="1">
    <source>
        <dbReference type="SAM" id="MobiDB-lite"/>
    </source>
</evidence>
<organism evidence="2">
    <name type="scientific">uncultured Solirubrobacteraceae bacterium</name>
    <dbReference type="NCBI Taxonomy" id="1162706"/>
    <lineage>
        <taxon>Bacteria</taxon>
        <taxon>Bacillati</taxon>
        <taxon>Actinomycetota</taxon>
        <taxon>Thermoleophilia</taxon>
        <taxon>Solirubrobacterales</taxon>
        <taxon>Solirubrobacteraceae</taxon>
        <taxon>environmental samples</taxon>
    </lineage>
</organism>
<dbReference type="AlphaFoldDB" id="A0A6J4RW70"/>
<dbReference type="EMBL" id="CADCVQ010000050">
    <property type="protein sequence ID" value="CAA9483645.1"/>
    <property type="molecule type" value="Genomic_DNA"/>
</dbReference>